<dbReference type="EMBL" id="JAXQPW010000001">
    <property type="protein sequence ID" value="MDZ5660492.1"/>
    <property type="molecule type" value="Genomic_DNA"/>
</dbReference>
<keyword evidence="3" id="KW-0813">Transport</keyword>
<proteinExistence type="inferred from homology"/>
<reference evidence="10 11" key="1">
    <citation type="submission" date="2023-11" db="EMBL/GenBank/DDBJ databases">
        <title>Novel species in genus Nocardioides.</title>
        <authorList>
            <person name="Zhou H."/>
        </authorList>
    </citation>
    <scope>NUCLEOTIDE SEQUENCE [LARGE SCALE GENOMIC DNA]</scope>
    <source>
        <strain evidence="10 11">S-58</strain>
    </source>
</reference>
<evidence type="ECO:0000313" key="11">
    <source>
        <dbReference type="Proteomes" id="UP001291999"/>
    </source>
</evidence>
<keyword evidence="7 9" id="KW-0472">Membrane</keyword>
<feature type="region of interest" description="Disordered" evidence="8">
    <location>
        <begin position="1"/>
        <end position="25"/>
    </location>
</feature>
<feature type="transmembrane region" description="Helical" evidence="9">
    <location>
        <begin position="77"/>
        <end position="99"/>
    </location>
</feature>
<dbReference type="RefSeq" id="WP_322423001.1">
    <property type="nucleotide sequence ID" value="NZ_JAXQPW010000001.1"/>
</dbReference>
<feature type="transmembrane region" description="Helical" evidence="9">
    <location>
        <begin position="310"/>
        <end position="340"/>
    </location>
</feature>
<protein>
    <submittedName>
        <fullName evidence="10">AI-2E family transporter</fullName>
    </submittedName>
</protein>
<keyword evidence="11" id="KW-1185">Reference proteome</keyword>
<organism evidence="10 11">
    <name type="scientific">Nocardioides renjunii</name>
    <dbReference type="NCBI Taxonomy" id="3095075"/>
    <lineage>
        <taxon>Bacteria</taxon>
        <taxon>Bacillati</taxon>
        <taxon>Actinomycetota</taxon>
        <taxon>Actinomycetes</taxon>
        <taxon>Propionibacteriales</taxon>
        <taxon>Nocardioidaceae</taxon>
        <taxon>Nocardioides</taxon>
    </lineage>
</organism>
<feature type="compositionally biased region" description="Basic and acidic residues" evidence="8">
    <location>
        <begin position="8"/>
        <end position="25"/>
    </location>
</feature>
<sequence>MSQQHAPGSDRADDRSDLPGDEESRRRRLFAALGRSDEEDRLTERILSQWAQLRAERRVEPAFTTGPSNFSRAQVPWGLDLAAAWSWRLIVIATAGLGVLWLMRFFAVITLPIAISLLVAALASPLVSSLRRAGLPRGAATGLVMLLGIGTVALLLTYVGQQVAQGASDLADSVVTGLDQVRDWLRNGPLSVSDSQLDGYIEGVQGAITDSTGTDGMVTRVTEVGTAVGHVVAGFFIVLFSTYFFLADGKRIWAWMVRLAPRAARERIDASGQVAWVSLTQFVRATVLVAMADAIGIMLVAYFLQVPFVVAIGVLVFLGAFVPMIGATVAGSVAILVALVDQGPWTALLMLGGVILVQQVEGHILQPFLMGRFVSLHPLGVIVAIGCGVLVAGIAGALIAVPLAAAGNAVAQHLASYTSIGDDEPDDALDTDLATDGLPPDVVPDDDSPLAGPDAPDDDSGPRDRRPSDQHEDQS</sequence>
<keyword evidence="4" id="KW-1003">Cell membrane</keyword>
<evidence type="ECO:0000256" key="5">
    <source>
        <dbReference type="ARBA" id="ARBA00022692"/>
    </source>
</evidence>
<dbReference type="Pfam" id="PF01594">
    <property type="entry name" value="AI-2E_transport"/>
    <property type="match status" value="1"/>
</dbReference>
<accession>A0ABU5K6A7</accession>
<dbReference type="PANTHER" id="PTHR21716">
    <property type="entry name" value="TRANSMEMBRANE PROTEIN"/>
    <property type="match status" value="1"/>
</dbReference>
<feature type="transmembrane region" description="Helical" evidence="9">
    <location>
        <begin position="105"/>
        <end position="127"/>
    </location>
</feature>
<comment type="subcellular location">
    <subcellularLocation>
        <location evidence="1">Cell membrane</location>
        <topology evidence="1">Multi-pass membrane protein</topology>
    </subcellularLocation>
</comment>
<feature type="transmembrane region" description="Helical" evidence="9">
    <location>
        <begin position="282"/>
        <end position="304"/>
    </location>
</feature>
<feature type="transmembrane region" description="Helical" evidence="9">
    <location>
        <begin position="381"/>
        <end position="405"/>
    </location>
</feature>
<feature type="transmembrane region" description="Helical" evidence="9">
    <location>
        <begin position="139"/>
        <end position="160"/>
    </location>
</feature>
<dbReference type="Proteomes" id="UP001291999">
    <property type="component" value="Unassembled WGS sequence"/>
</dbReference>
<evidence type="ECO:0000256" key="7">
    <source>
        <dbReference type="ARBA" id="ARBA00023136"/>
    </source>
</evidence>
<comment type="similarity">
    <text evidence="2">Belongs to the autoinducer-2 exporter (AI-2E) (TC 2.A.86) family.</text>
</comment>
<feature type="region of interest" description="Disordered" evidence="8">
    <location>
        <begin position="425"/>
        <end position="475"/>
    </location>
</feature>
<dbReference type="InterPro" id="IPR002549">
    <property type="entry name" value="AI-2E-like"/>
</dbReference>
<evidence type="ECO:0000256" key="1">
    <source>
        <dbReference type="ARBA" id="ARBA00004651"/>
    </source>
</evidence>
<evidence type="ECO:0000256" key="3">
    <source>
        <dbReference type="ARBA" id="ARBA00022448"/>
    </source>
</evidence>
<evidence type="ECO:0000256" key="6">
    <source>
        <dbReference type="ARBA" id="ARBA00022989"/>
    </source>
</evidence>
<feature type="compositionally biased region" description="Low complexity" evidence="8">
    <location>
        <begin position="431"/>
        <end position="440"/>
    </location>
</feature>
<gene>
    <name evidence="10" type="ORF">SFC79_01840</name>
</gene>
<evidence type="ECO:0000256" key="8">
    <source>
        <dbReference type="SAM" id="MobiDB-lite"/>
    </source>
</evidence>
<keyword evidence="5 9" id="KW-0812">Transmembrane</keyword>
<evidence type="ECO:0000256" key="9">
    <source>
        <dbReference type="SAM" id="Phobius"/>
    </source>
</evidence>
<name>A0ABU5K6A7_9ACTN</name>
<evidence type="ECO:0000313" key="10">
    <source>
        <dbReference type="EMBL" id="MDZ5660492.1"/>
    </source>
</evidence>
<evidence type="ECO:0000256" key="2">
    <source>
        <dbReference type="ARBA" id="ARBA00009773"/>
    </source>
</evidence>
<comment type="caution">
    <text evidence="10">The sequence shown here is derived from an EMBL/GenBank/DDBJ whole genome shotgun (WGS) entry which is preliminary data.</text>
</comment>
<dbReference type="PANTHER" id="PTHR21716:SF53">
    <property type="entry name" value="PERMEASE PERM-RELATED"/>
    <property type="match status" value="1"/>
</dbReference>
<feature type="compositionally biased region" description="Basic and acidic residues" evidence="8">
    <location>
        <begin position="460"/>
        <end position="475"/>
    </location>
</feature>
<keyword evidence="6 9" id="KW-1133">Transmembrane helix</keyword>
<feature type="transmembrane region" description="Helical" evidence="9">
    <location>
        <begin position="227"/>
        <end position="246"/>
    </location>
</feature>
<evidence type="ECO:0000256" key="4">
    <source>
        <dbReference type="ARBA" id="ARBA00022475"/>
    </source>
</evidence>